<dbReference type="EMBL" id="JBHFNQ010000035">
    <property type="protein sequence ID" value="MFB2876003.1"/>
    <property type="molecule type" value="Genomic_DNA"/>
</dbReference>
<evidence type="ECO:0000313" key="1">
    <source>
        <dbReference type="EMBL" id="MFB2876003.1"/>
    </source>
</evidence>
<keyword evidence="2" id="KW-1185">Reference proteome</keyword>
<dbReference type="Proteomes" id="UP001576774">
    <property type="component" value="Unassembled WGS sequence"/>
</dbReference>
<evidence type="ECO:0000313" key="2">
    <source>
        <dbReference type="Proteomes" id="UP001576774"/>
    </source>
</evidence>
<sequence length="113" mass="13007">MKKHQLPPEDLASTPSFLDRSLLLQLEEAVSKQFFASCDRITQTFLNQCQWILITNLDIPTLTITCPDAETYWNIIGNIENITQYLSRIIHTSRIEVIPKDEENICVEVEISV</sequence>
<protein>
    <submittedName>
        <fullName evidence="1">Uncharacterized protein</fullName>
    </submittedName>
</protein>
<name>A0ABV4WZQ4_9CYAN</name>
<gene>
    <name evidence="1" type="ORF">ACE1CC_03835</name>
</gene>
<dbReference type="RefSeq" id="WP_413269148.1">
    <property type="nucleotide sequence ID" value="NZ_JBHFNQ010000035.1"/>
</dbReference>
<organism evidence="1 2">
    <name type="scientific">Floridaenema aerugineum BLCC-F46</name>
    <dbReference type="NCBI Taxonomy" id="3153654"/>
    <lineage>
        <taxon>Bacteria</taxon>
        <taxon>Bacillati</taxon>
        <taxon>Cyanobacteriota</taxon>
        <taxon>Cyanophyceae</taxon>
        <taxon>Oscillatoriophycideae</taxon>
        <taxon>Aerosakkonematales</taxon>
        <taxon>Aerosakkonemataceae</taxon>
        <taxon>Floridanema</taxon>
        <taxon>Floridanema aerugineum</taxon>
    </lineage>
</organism>
<comment type="caution">
    <text evidence="1">The sequence shown here is derived from an EMBL/GenBank/DDBJ whole genome shotgun (WGS) entry which is preliminary data.</text>
</comment>
<proteinExistence type="predicted"/>
<accession>A0ABV4WZQ4</accession>
<reference evidence="1 2" key="1">
    <citation type="submission" date="2024-09" db="EMBL/GenBank/DDBJ databases">
        <title>Floridaenema gen nov. (Aerosakkonemataceae, Aerosakkonematales ord. nov., Cyanobacteria) from benthic tropical and subtropical fresh waters, with the description of four new species.</title>
        <authorList>
            <person name="Moretto J.A."/>
            <person name="Berthold D.E."/>
            <person name="Lefler F.W."/>
            <person name="Huang I.-S."/>
            <person name="Laughinghouse H. IV."/>
        </authorList>
    </citation>
    <scope>NUCLEOTIDE SEQUENCE [LARGE SCALE GENOMIC DNA]</scope>
    <source>
        <strain evidence="1 2">BLCC-F46</strain>
    </source>
</reference>